<organism evidence="1 2">
    <name type="scientific">Acinetobacter tibetensis</name>
    <dbReference type="NCBI Taxonomy" id="2943497"/>
    <lineage>
        <taxon>Bacteria</taxon>
        <taxon>Pseudomonadati</taxon>
        <taxon>Pseudomonadota</taxon>
        <taxon>Gammaproteobacteria</taxon>
        <taxon>Moraxellales</taxon>
        <taxon>Moraxellaceae</taxon>
        <taxon>Acinetobacter</taxon>
    </lineage>
</organism>
<reference evidence="1" key="1">
    <citation type="submission" date="2022-06" db="EMBL/GenBank/DDBJ databases">
        <title>Isolation, identification and characterization of iprodione-degrading strains in Lhasa, Tibet.</title>
        <authorList>
            <person name="Pan H."/>
        </authorList>
    </citation>
    <scope>NUCLEOTIDE SEQUENCE</scope>
    <source>
        <strain evidence="1">Y-23</strain>
    </source>
</reference>
<sequence>MIKYKKIRGEKRRIRKIKEWIGDHLVLDIAYLKQYQCEYVKFWVSPWDRLSLTNSQYPQPQGIYKELFFGGLLQIYMSWKEQLDFLGQPYYLRIWLFENDLKRSQIVCAIGEKLENYHNVFEDTHLGDSILSVDEWQDVQDIINKFNWEKKKEITLYEMDWIGSLTDYVSNKEYEDSTRWFTSNVITKYREIKKFNSSDYYVVETDNVWIGYIL</sequence>
<protein>
    <submittedName>
        <fullName evidence="1">Uncharacterized protein</fullName>
    </submittedName>
</protein>
<dbReference type="Proteomes" id="UP001056716">
    <property type="component" value="Chromosome"/>
</dbReference>
<proteinExistence type="predicted"/>
<dbReference type="RefSeq" id="WP_252221181.1">
    <property type="nucleotide sequence ID" value="NZ_CP098732.1"/>
</dbReference>
<gene>
    <name evidence="1" type="ORF">M5E07_01075</name>
</gene>
<keyword evidence="2" id="KW-1185">Reference proteome</keyword>
<evidence type="ECO:0000313" key="1">
    <source>
        <dbReference type="EMBL" id="USE83477.1"/>
    </source>
</evidence>
<dbReference type="KEGG" id="atz:M5E07_01075"/>
<name>A0AAE9LRN7_9GAMM</name>
<accession>A0AAE9LRN7</accession>
<dbReference type="AlphaFoldDB" id="A0AAE9LRN7"/>
<evidence type="ECO:0000313" key="2">
    <source>
        <dbReference type="Proteomes" id="UP001056716"/>
    </source>
</evidence>
<dbReference type="EMBL" id="CP098732">
    <property type="protein sequence ID" value="USE83477.1"/>
    <property type="molecule type" value="Genomic_DNA"/>
</dbReference>